<evidence type="ECO:0000313" key="2">
    <source>
        <dbReference type="Proteomes" id="UP001497644"/>
    </source>
</evidence>
<accession>A0AAV2P1H9</accession>
<dbReference type="Proteomes" id="UP001497644">
    <property type="component" value="Chromosome 6"/>
</dbReference>
<evidence type="ECO:0000313" key="1">
    <source>
        <dbReference type="EMBL" id="CAL1685786.1"/>
    </source>
</evidence>
<protein>
    <submittedName>
        <fullName evidence="1">Uncharacterized protein</fullName>
    </submittedName>
</protein>
<dbReference type="EMBL" id="OZ034829">
    <property type="protein sequence ID" value="CAL1685786.1"/>
    <property type="molecule type" value="Genomic_DNA"/>
</dbReference>
<reference evidence="1" key="1">
    <citation type="submission" date="2024-04" db="EMBL/GenBank/DDBJ databases">
        <authorList>
            <consortium name="Molecular Ecology Group"/>
        </authorList>
    </citation>
    <scope>NUCLEOTIDE SEQUENCE</scope>
</reference>
<organism evidence="1 2">
    <name type="scientific">Lasius platythorax</name>
    <dbReference type="NCBI Taxonomy" id="488582"/>
    <lineage>
        <taxon>Eukaryota</taxon>
        <taxon>Metazoa</taxon>
        <taxon>Ecdysozoa</taxon>
        <taxon>Arthropoda</taxon>
        <taxon>Hexapoda</taxon>
        <taxon>Insecta</taxon>
        <taxon>Pterygota</taxon>
        <taxon>Neoptera</taxon>
        <taxon>Endopterygota</taxon>
        <taxon>Hymenoptera</taxon>
        <taxon>Apocrita</taxon>
        <taxon>Aculeata</taxon>
        <taxon>Formicoidea</taxon>
        <taxon>Formicidae</taxon>
        <taxon>Formicinae</taxon>
        <taxon>Lasius</taxon>
        <taxon>Lasius</taxon>
    </lineage>
</organism>
<proteinExistence type="predicted"/>
<name>A0AAV2P1H9_9HYME</name>
<gene>
    <name evidence="1" type="ORF">LPLAT_LOCUS11202</name>
</gene>
<dbReference type="AlphaFoldDB" id="A0AAV2P1H9"/>
<sequence length="79" mass="8847">MGIPASVLSMRHYGGLNQPRGISRDTGVQLPGHKPLLAREVDDDEFVRASAIRLSGILYGYHDDRVRLYDLYDLVEPPP</sequence>
<keyword evidence="2" id="KW-1185">Reference proteome</keyword>